<keyword evidence="15" id="KW-1185">Reference proteome</keyword>
<dbReference type="NCBIfam" id="TIGR04057">
    <property type="entry name" value="SusC_RagA_signa"/>
    <property type="match status" value="1"/>
</dbReference>
<evidence type="ECO:0000256" key="9">
    <source>
        <dbReference type="RuleBase" id="RU003357"/>
    </source>
</evidence>
<evidence type="ECO:0000256" key="2">
    <source>
        <dbReference type="ARBA" id="ARBA00022448"/>
    </source>
</evidence>
<name>A0ABS0TJM1_9FLAO</name>
<keyword evidence="11" id="KW-0732">Signal</keyword>
<evidence type="ECO:0000256" key="6">
    <source>
        <dbReference type="ARBA" id="ARBA00023136"/>
    </source>
</evidence>
<dbReference type="InterPro" id="IPR036942">
    <property type="entry name" value="Beta-barrel_TonB_sf"/>
</dbReference>
<feature type="compositionally biased region" description="Polar residues" evidence="10">
    <location>
        <begin position="149"/>
        <end position="168"/>
    </location>
</feature>
<feature type="signal peptide" evidence="11">
    <location>
        <begin position="1"/>
        <end position="21"/>
    </location>
</feature>
<feature type="domain" description="TonB-dependent receptor-like beta-barrel" evidence="12">
    <location>
        <begin position="424"/>
        <end position="816"/>
    </location>
</feature>
<dbReference type="Pfam" id="PF07715">
    <property type="entry name" value="Plug"/>
    <property type="match status" value="1"/>
</dbReference>
<dbReference type="EMBL" id="JAEHNY010000015">
    <property type="protein sequence ID" value="MBI6121232.1"/>
    <property type="molecule type" value="Genomic_DNA"/>
</dbReference>
<dbReference type="Pfam" id="PF13715">
    <property type="entry name" value="CarbopepD_reg_2"/>
    <property type="match status" value="1"/>
</dbReference>
<organism evidence="14 15">
    <name type="scientific">Salegentibacter maritimus</name>
    <dbReference type="NCBI Taxonomy" id="2794347"/>
    <lineage>
        <taxon>Bacteria</taxon>
        <taxon>Pseudomonadati</taxon>
        <taxon>Bacteroidota</taxon>
        <taxon>Flavobacteriia</taxon>
        <taxon>Flavobacteriales</taxon>
        <taxon>Flavobacteriaceae</taxon>
        <taxon>Salegentibacter</taxon>
    </lineage>
</organism>
<dbReference type="InterPro" id="IPR023996">
    <property type="entry name" value="TonB-dep_OMP_SusC/RagA"/>
</dbReference>
<comment type="subcellular location">
    <subcellularLocation>
        <location evidence="1 8">Cell outer membrane</location>
        <topology evidence="1 8">Multi-pass membrane protein</topology>
    </subcellularLocation>
</comment>
<keyword evidence="7 8" id="KW-0998">Cell outer membrane</keyword>
<feature type="domain" description="TonB-dependent receptor plug" evidence="13">
    <location>
        <begin position="115"/>
        <end position="222"/>
    </location>
</feature>
<evidence type="ECO:0000259" key="12">
    <source>
        <dbReference type="Pfam" id="PF00593"/>
    </source>
</evidence>
<evidence type="ECO:0000259" key="13">
    <source>
        <dbReference type="Pfam" id="PF07715"/>
    </source>
</evidence>
<keyword evidence="2 8" id="KW-0813">Transport</keyword>
<keyword evidence="3 8" id="KW-1134">Transmembrane beta strand</keyword>
<dbReference type="InterPro" id="IPR012910">
    <property type="entry name" value="Plug_dom"/>
</dbReference>
<evidence type="ECO:0000256" key="8">
    <source>
        <dbReference type="PROSITE-ProRule" id="PRU01360"/>
    </source>
</evidence>
<dbReference type="Proteomes" id="UP000635665">
    <property type="component" value="Unassembled WGS sequence"/>
</dbReference>
<evidence type="ECO:0000313" key="14">
    <source>
        <dbReference type="EMBL" id="MBI6121232.1"/>
    </source>
</evidence>
<evidence type="ECO:0000256" key="11">
    <source>
        <dbReference type="SAM" id="SignalP"/>
    </source>
</evidence>
<sequence>MNSKRFKMFLFLAVFFCAANANSQATVSGTVSDENGPIPGVNVMVKGTSQGTQTDFDGNYSLENLKEDAVLIFSFIGYSKQEVTVNGKTIINMSLQEDTESLETVVVVGYGTQKKSDLTGSVSTIDSKSIQESPVTNPEQALAGKATGVNVSSNSGRPGGNTNVRIRGSSSINASNGPLYVVDGVIGAGPINYLNPNDIDSIEVLKDASATAIYGARGANGVIIVSTKRGGKSEGTISYSGYTSIGTIARKLGVLTSSEFLQTELNSYNNAQKYDPTGWEQGKYNDPMSFRDDRRLFDESGNPLYDTDWQEEATRIAITQNHNLSFTGGDNKQSYGLFLNYANQEGIMLESYLKRYSARFVMDNQIKDWLKVGGGMTFNHVEENRVDGGTGALTPLRMMIETLPIIPVKYPDGTYGTNADYPNMEGGENPVNLLKNRSSLYKTQTVLGNVYANFILADGLELRSSIGANIVNEQNNFYSGRSLRQLSADYDGEASVNNTRTNYWQFENYLTYKKEFNEDHSIEALAGIGWQQFDYFNSFAGARGFSDDFYQYNNLGVGSSPLTPRSDTYKWSMNSYFGRLNYNMMGKYLFTITGRLDGSSRFGSDKKNSFFPSGAFAWRVSEEDFLKDSNVINNLKFRTSYGETGNTEIGVYQSLASLSTSTAILSGRRATGVGIGTLANPDLKWEKTAQFDAGLELGIFKNRISLDADVYYKKTTDMLLSAPVPTSSGYSSIYKNVGSMENKGLEIALETRNISSDNFSWSTTFNISFNKNEVVELGQANDDIFPGPYFVSNTNILRVGEPVGSFYGLIREGTWGSEEASEASTYGLLPGDIKHKDINGDGEINAADRVIMGNGFPKGFGALFNTFSYKNFDLTLDLQFSYGNDILNMSRSTAEDRIGQASSFSSILDGWTPGNQATNIAQNRPAKSYYTLNVDSRWVEDGSFIRGRNLILGYNFDQDILDKIGFNQLRIYASLQNFFLLTDYSGYDPEVATYGDAFAQGITFFDYPKPRTLTLGLNLNF</sequence>
<evidence type="ECO:0000256" key="10">
    <source>
        <dbReference type="SAM" id="MobiDB-lite"/>
    </source>
</evidence>
<dbReference type="Pfam" id="PF00593">
    <property type="entry name" value="TonB_dep_Rec_b-barrel"/>
    <property type="match status" value="1"/>
</dbReference>
<dbReference type="Gene3D" id="2.170.130.10">
    <property type="entry name" value="TonB-dependent receptor, plug domain"/>
    <property type="match status" value="1"/>
</dbReference>
<dbReference type="Gene3D" id="2.60.40.1120">
    <property type="entry name" value="Carboxypeptidase-like, regulatory domain"/>
    <property type="match status" value="1"/>
</dbReference>
<dbReference type="InterPro" id="IPR023997">
    <property type="entry name" value="TonB-dep_OMP_SusC/RagA_CS"/>
</dbReference>
<evidence type="ECO:0000313" key="15">
    <source>
        <dbReference type="Proteomes" id="UP000635665"/>
    </source>
</evidence>
<accession>A0ABS0TJM1</accession>
<keyword evidence="6 8" id="KW-0472">Membrane</keyword>
<feature type="region of interest" description="Disordered" evidence="10">
    <location>
        <begin position="148"/>
        <end position="168"/>
    </location>
</feature>
<comment type="caution">
    <text evidence="14">The sequence shown here is derived from an EMBL/GenBank/DDBJ whole genome shotgun (WGS) entry which is preliminary data.</text>
</comment>
<reference evidence="14 15" key="1">
    <citation type="submission" date="2020-12" db="EMBL/GenBank/DDBJ databases">
        <title>Salegentibacter orientalis sp. nov., isolated from costal sediment.</title>
        <authorList>
            <person name="Lian F.-B."/>
        </authorList>
    </citation>
    <scope>NUCLEOTIDE SEQUENCE [LARGE SCALE GENOMIC DNA]</scope>
    <source>
        <strain evidence="14 15">F60176</strain>
    </source>
</reference>
<evidence type="ECO:0000256" key="1">
    <source>
        <dbReference type="ARBA" id="ARBA00004571"/>
    </source>
</evidence>
<dbReference type="Gene3D" id="2.40.170.20">
    <property type="entry name" value="TonB-dependent receptor, beta-barrel domain"/>
    <property type="match status" value="1"/>
</dbReference>
<dbReference type="SUPFAM" id="SSF56935">
    <property type="entry name" value="Porins"/>
    <property type="match status" value="1"/>
</dbReference>
<dbReference type="NCBIfam" id="TIGR04056">
    <property type="entry name" value="OMP_RagA_SusC"/>
    <property type="match status" value="1"/>
</dbReference>
<dbReference type="RefSeq" id="WP_198639367.1">
    <property type="nucleotide sequence ID" value="NZ_JAEHNY010000015.1"/>
</dbReference>
<comment type="similarity">
    <text evidence="8 9">Belongs to the TonB-dependent receptor family.</text>
</comment>
<evidence type="ECO:0000256" key="4">
    <source>
        <dbReference type="ARBA" id="ARBA00022692"/>
    </source>
</evidence>
<feature type="chain" id="PRO_5045755384" evidence="11">
    <location>
        <begin position="22"/>
        <end position="1021"/>
    </location>
</feature>
<dbReference type="SUPFAM" id="SSF49464">
    <property type="entry name" value="Carboxypeptidase regulatory domain-like"/>
    <property type="match status" value="1"/>
</dbReference>
<evidence type="ECO:0000256" key="3">
    <source>
        <dbReference type="ARBA" id="ARBA00022452"/>
    </source>
</evidence>
<evidence type="ECO:0000256" key="5">
    <source>
        <dbReference type="ARBA" id="ARBA00023077"/>
    </source>
</evidence>
<keyword evidence="5 9" id="KW-0798">TonB box</keyword>
<proteinExistence type="inferred from homology"/>
<dbReference type="InterPro" id="IPR039426">
    <property type="entry name" value="TonB-dep_rcpt-like"/>
</dbReference>
<dbReference type="InterPro" id="IPR037066">
    <property type="entry name" value="Plug_dom_sf"/>
</dbReference>
<dbReference type="InterPro" id="IPR008969">
    <property type="entry name" value="CarboxyPept-like_regulatory"/>
</dbReference>
<evidence type="ECO:0000256" key="7">
    <source>
        <dbReference type="ARBA" id="ARBA00023237"/>
    </source>
</evidence>
<gene>
    <name evidence="14" type="ORF">I6U50_14495</name>
</gene>
<dbReference type="InterPro" id="IPR000531">
    <property type="entry name" value="Beta-barrel_TonB"/>
</dbReference>
<dbReference type="PROSITE" id="PS52016">
    <property type="entry name" value="TONB_DEPENDENT_REC_3"/>
    <property type="match status" value="1"/>
</dbReference>
<keyword evidence="14" id="KW-0675">Receptor</keyword>
<protein>
    <submittedName>
        <fullName evidence="14">TonB-dependent receptor</fullName>
    </submittedName>
</protein>
<keyword evidence="4 8" id="KW-0812">Transmembrane</keyword>